<dbReference type="PROSITE" id="PS51257">
    <property type="entry name" value="PROKAR_LIPOPROTEIN"/>
    <property type="match status" value="1"/>
</dbReference>
<dbReference type="RefSeq" id="WP_101332977.1">
    <property type="nucleotide sequence ID" value="NZ_PJNI01000001.1"/>
</dbReference>
<accession>A0A2I0R5H3</accession>
<evidence type="ECO:0000313" key="3">
    <source>
        <dbReference type="Proteomes" id="UP000236654"/>
    </source>
</evidence>
<dbReference type="AlphaFoldDB" id="A0A2I0R5H3"/>
<evidence type="ECO:0000256" key="1">
    <source>
        <dbReference type="SAM" id="MobiDB-lite"/>
    </source>
</evidence>
<reference evidence="2 3" key="1">
    <citation type="submission" date="2017-12" db="EMBL/GenBank/DDBJ databases">
        <title>The draft genome sequence of Brumimicrobium saltpan LHR20.</title>
        <authorList>
            <person name="Do Z.-J."/>
            <person name="Luo H.-R."/>
        </authorList>
    </citation>
    <scope>NUCLEOTIDE SEQUENCE [LARGE SCALE GENOMIC DNA]</scope>
    <source>
        <strain evidence="2 3">LHR20</strain>
    </source>
</reference>
<protein>
    <submittedName>
        <fullName evidence="2">Uncharacterized protein</fullName>
    </submittedName>
</protein>
<dbReference type="OrthoDB" id="1440611at2"/>
<dbReference type="Proteomes" id="UP000236654">
    <property type="component" value="Unassembled WGS sequence"/>
</dbReference>
<sequence length="166" mass="19219">MKYTVITLGIFTLGLLASCNENTDKVEAQQEQVVDAAEQDQNEKQAADEHDHHHDNGEEISLNEGEKWEINEEMEPYVRKGEDYLKEYVKSQGEDYEMLAKNIEAQNKELISSCTMKGESHDELHKWLHPHLELTKKLAVATNQEEANDVIKHLLASYDTFHQYFK</sequence>
<comment type="caution">
    <text evidence="2">The sequence shown here is derived from an EMBL/GenBank/DDBJ whole genome shotgun (WGS) entry which is preliminary data.</text>
</comment>
<evidence type="ECO:0000313" key="2">
    <source>
        <dbReference type="EMBL" id="PKR81831.1"/>
    </source>
</evidence>
<name>A0A2I0R5H3_9FLAO</name>
<feature type="compositionally biased region" description="Basic and acidic residues" evidence="1">
    <location>
        <begin position="41"/>
        <end position="57"/>
    </location>
</feature>
<gene>
    <name evidence="2" type="ORF">CW751_00380</name>
</gene>
<organism evidence="2 3">
    <name type="scientific">Brumimicrobium salinarum</name>
    <dbReference type="NCBI Taxonomy" id="2058658"/>
    <lineage>
        <taxon>Bacteria</taxon>
        <taxon>Pseudomonadati</taxon>
        <taxon>Bacteroidota</taxon>
        <taxon>Flavobacteriia</taxon>
        <taxon>Flavobacteriales</taxon>
        <taxon>Crocinitomicaceae</taxon>
        <taxon>Brumimicrobium</taxon>
    </lineage>
</organism>
<dbReference type="EMBL" id="PJNI01000001">
    <property type="protein sequence ID" value="PKR81831.1"/>
    <property type="molecule type" value="Genomic_DNA"/>
</dbReference>
<feature type="region of interest" description="Disordered" evidence="1">
    <location>
        <begin position="32"/>
        <end position="65"/>
    </location>
</feature>
<keyword evidence="3" id="KW-1185">Reference proteome</keyword>
<proteinExistence type="predicted"/>